<dbReference type="Proteomes" id="UP001565236">
    <property type="component" value="Unassembled WGS sequence"/>
</dbReference>
<gene>
    <name evidence="1" type="ORF">AALT52_01925</name>
</gene>
<proteinExistence type="predicted"/>
<protein>
    <submittedName>
        <fullName evidence="1">Uncharacterized protein</fullName>
    </submittedName>
</protein>
<organism evidence="1 2">
    <name type="scientific">Ligilactobacillus faecis</name>
    <dbReference type="NCBI Taxonomy" id="762833"/>
    <lineage>
        <taxon>Bacteria</taxon>
        <taxon>Bacillati</taxon>
        <taxon>Bacillota</taxon>
        <taxon>Bacilli</taxon>
        <taxon>Lactobacillales</taxon>
        <taxon>Lactobacillaceae</taxon>
        <taxon>Ligilactobacillus</taxon>
    </lineage>
</organism>
<dbReference type="EMBL" id="JBCLUF010000004">
    <property type="protein sequence ID" value="MEY8661656.1"/>
    <property type="molecule type" value="Genomic_DNA"/>
</dbReference>
<sequence>MSKKIKFNLLINGDIQVSNVTELQENFYATDVMNYYKNGALAKWLKNRNEIELLEKVTDIKVDSNQEILKELARIFSLHSTDEEIEAATAVYETSLVSKKDNIDNVNEIVRKNYSGYLKLIREMQSQENIKLLELGAQSLVKKYVTFFKMNSLETFDKLSKNIRAIFACLTEAKIRELWLTDKEISKQIKELVNFLMDNQSKYDFIKVYCKNTDGEWEQVESKDKQIMIINLRIDLKISNMGTTVSENGSSKSLTSNEVNDRYPIFNGLDVLSDIDYYKLYYLEV</sequence>
<accession>A0ABV4DME6</accession>
<dbReference type="RefSeq" id="WP_369940685.1">
    <property type="nucleotide sequence ID" value="NZ_JBCLUF010000004.1"/>
</dbReference>
<name>A0ABV4DME6_9LACO</name>
<evidence type="ECO:0000313" key="1">
    <source>
        <dbReference type="EMBL" id="MEY8661656.1"/>
    </source>
</evidence>
<reference evidence="1 2" key="1">
    <citation type="submission" date="2024-03" db="EMBL/GenBank/DDBJ databases">
        <title>Mouse gut bacterial collection (mGBC) of GemPharmatech.</title>
        <authorList>
            <person name="He Y."/>
            <person name="Dong L."/>
            <person name="Wu D."/>
            <person name="Gao X."/>
            <person name="Lin Z."/>
        </authorList>
    </citation>
    <scope>NUCLEOTIDE SEQUENCE [LARGE SCALE GENOMIC DNA]</scope>
    <source>
        <strain evidence="1 2">15-30</strain>
    </source>
</reference>
<comment type="caution">
    <text evidence="1">The sequence shown here is derived from an EMBL/GenBank/DDBJ whole genome shotgun (WGS) entry which is preliminary data.</text>
</comment>
<keyword evidence="2" id="KW-1185">Reference proteome</keyword>
<evidence type="ECO:0000313" key="2">
    <source>
        <dbReference type="Proteomes" id="UP001565236"/>
    </source>
</evidence>